<accession>A8X5Y7</accession>
<evidence type="ECO:0000256" key="2">
    <source>
        <dbReference type="SAM" id="SignalP"/>
    </source>
</evidence>
<dbReference type="Proteomes" id="UP000008549">
    <property type="component" value="Unassembled WGS sequence"/>
</dbReference>
<dbReference type="WormBase" id="CBG08163">
    <property type="protein sequence ID" value="CBP49625"/>
    <property type="gene ID" value="WBGene00030015"/>
    <property type="gene designation" value="Cbr-abu-12"/>
</dbReference>
<dbReference type="FunCoup" id="A8X5Y7">
    <property type="interactions" value="1380"/>
</dbReference>
<organism evidence="3 4">
    <name type="scientific">Caenorhabditis briggsae</name>
    <dbReference type="NCBI Taxonomy" id="6238"/>
    <lineage>
        <taxon>Eukaryota</taxon>
        <taxon>Metazoa</taxon>
        <taxon>Ecdysozoa</taxon>
        <taxon>Nematoda</taxon>
        <taxon>Chromadorea</taxon>
        <taxon>Rhabditida</taxon>
        <taxon>Rhabditina</taxon>
        <taxon>Rhabditomorpha</taxon>
        <taxon>Rhabditoidea</taxon>
        <taxon>Rhabditidae</taxon>
        <taxon>Peloderinae</taxon>
        <taxon>Caenorhabditis</taxon>
    </lineage>
</organism>
<gene>
    <name evidence="5" type="primary">abu-12</name>
    <name evidence="3" type="synonym">Cbr-abu-12</name>
    <name evidence="5" type="ORF">CBG08163</name>
    <name evidence="3" type="ORF">CBG_08163</name>
</gene>
<proteinExistence type="predicted"/>
<keyword evidence="2" id="KW-0732">Signal</keyword>
<feature type="compositionally biased region" description="Low complexity" evidence="1">
    <location>
        <begin position="546"/>
        <end position="560"/>
    </location>
</feature>
<dbReference type="InParanoid" id="A8X5Y7"/>
<feature type="compositionally biased region" description="Polar residues" evidence="1">
    <location>
        <begin position="688"/>
        <end position="709"/>
    </location>
</feature>
<name>A8X5Y7_CAEBR</name>
<feature type="region of interest" description="Disordered" evidence="1">
    <location>
        <begin position="480"/>
        <end position="520"/>
    </location>
</feature>
<reference evidence="3 4" key="2">
    <citation type="journal article" date="2011" name="PLoS Genet.">
        <title>Caenorhabditis briggsae recombinant inbred line genotypes reveal inter-strain incompatibility and the evolution of recombination.</title>
        <authorList>
            <person name="Ross J.A."/>
            <person name="Koboldt D.C."/>
            <person name="Staisch J.E."/>
            <person name="Chamberlin H.M."/>
            <person name="Gupta B.P."/>
            <person name="Miller R.D."/>
            <person name="Baird S.E."/>
            <person name="Haag E.S."/>
        </authorList>
    </citation>
    <scope>NUCLEOTIDE SEQUENCE [LARGE SCALE GENOMIC DNA]</scope>
    <source>
        <strain evidence="3 4">AF16</strain>
    </source>
</reference>
<evidence type="ECO:0000313" key="5">
    <source>
        <dbReference type="WormBase" id="CBG08163"/>
    </source>
</evidence>
<evidence type="ECO:0000313" key="3">
    <source>
        <dbReference type="EMBL" id="CAP28048.2"/>
    </source>
</evidence>
<dbReference type="eggNOG" id="ENOG502SBB1">
    <property type="taxonomic scope" value="Eukaryota"/>
</dbReference>
<sequence>MRWEEFTFLLLLISGTNAQFGEIASLATSLLGGALGNGAGIGALAGAGAAGAGAAGQAGGALAQIGQLYQLAQGALQLTGTGVGVLNQASEGNWFPAVLEQTAKNSQALMKQGGGNGLNLGALGPAPGKTAGGGIGPEFGTSFPAPNIDDYDENAEIPGEEEETTEPTTPPPRQIRIQLPDKDGKAEPEEELDYEDLINKKAQKSKPMIPTIDAESTDEIKRNVIATHGAKTQPVVPKLDKLVEVLQKSKLSKEEIDEIVAQVSVEGNKHIEKPAKYDFNAAVQNIPDKKNTIRQKITDASRIINSNLENQRKEQSIVIQKQVDEFKVFRDLTHSNIASHLTTKKPTTTTKATTTTSPKFVPTVLPASSQATTTSPKSIPTTTLTQKHVQQTRSVQQVAPPPAPQVVPQVAPQPQVAAPFLQPQPQQPYNNFLLPPNHFQHSFHQQQQNLYYTQAPLYGQQTQNYWGQQQNQYNQQYGLHPNQQQQQKQNFQQPQQQQYGYSMPYPSQQPQPLTRVQPQQQQQQQYYSYIQQFITQQPTKQPPAPVQQRVAPPAPSQQAVYRQGNAQATAASPRPVYPQGNVHQVVHYYNDGQQIVQQIIPKVIAANGNLPLSGPFQSHSVAAVDPAEYEKRQEILRQAYQQPQTRSAEAQGNVRVQPSARVQPRIYESTVTATGHRQAHAIRTYQATKSVSVTPPNSQPAAATRSSGRVSAAKKRYSGHVLPGPTIDHRNLENKKLKYEEMTNTYRKSKRKSIITAVRNMLKKNYIGKTEVNTTMSAESFAYDGPVIFDDFDVSMMNPGLDLLDFRKSDPQRLTDFETKMEDNKSYVNSAYVGQMDTSLSTTSNKTAGRPRLTRQNAIVQEALSGTAMTTAGKNKIEGEHDSKILQQ</sequence>
<dbReference type="EMBL" id="HE600971">
    <property type="protein sequence ID" value="CAP28048.2"/>
    <property type="molecule type" value="Genomic_DNA"/>
</dbReference>
<protein>
    <submittedName>
        <fullName evidence="3">Protein CBR-ABU-12</fullName>
    </submittedName>
</protein>
<feature type="compositionally biased region" description="Acidic residues" evidence="1">
    <location>
        <begin position="149"/>
        <end position="165"/>
    </location>
</feature>
<feature type="region of interest" description="Disordered" evidence="1">
    <location>
        <begin position="139"/>
        <end position="186"/>
    </location>
</feature>
<dbReference type="OMA" id="PRQIRIQ"/>
<reference evidence="3 4" key="1">
    <citation type="journal article" date="2003" name="PLoS Biol.">
        <title>The genome sequence of Caenorhabditis briggsae: a platform for comparative genomics.</title>
        <authorList>
            <person name="Stein L.D."/>
            <person name="Bao Z."/>
            <person name="Blasiar D."/>
            <person name="Blumenthal T."/>
            <person name="Brent M.R."/>
            <person name="Chen N."/>
            <person name="Chinwalla A."/>
            <person name="Clarke L."/>
            <person name="Clee C."/>
            <person name="Coghlan A."/>
            <person name="Coulson A."/>
            <person name="D'Eustachio P."/>
            <person name="Fitch D.H."/>
            <person name="Fulton L.A."/>
            <person name="Fulton R.E."/>
            <person name="Griffiths-Jones S."/>
            <person name="Harris T.W."/>
            <person name="Hillier L.W."/>
            <person name="Kamath R."/>
            <person name="Kuwabara P.E."/>
            <person name="Mardis E.R."/>
            <person name="Marra M.A."/>
            <person name="Miner T.L."/>
            <person name="Minx P."/>
            <person name="Mullikin J.C."/>
            <person name="Plumb R.W."/>
            <person name="Rogers J."/>
            <person name="Schein J.E."/>
            <person name="Sohrmann M."/>
            <person name="Spieth J."/>
            <person name="Stajich J.E."/>
            <person name="Wei C."/>
            <person name="Willey D."/>
            <person name="Wilson R.K."/>
            <person name="Durbin R."/>
            <person name="Waterston R.H."/>
        </authorList>
    </citation>
    <scope>NUCLEOTIDE SEQUENCE [LARGE SCALE GENOMIC DNA]</scope>
    <source>
        <strain evidence="3 4">AF16</strain>
    </source>
</reference>
<feature type="chain" id="PRO_5002729532" evidence="2">
    <location>
        <begin position="19"/>
        <end position="888"/>
    </location>
</feature>
<feature type="compositionally biased region" description="Basic and acidic residues" evidence="1">
    <location>
        <begin position="875"/>
        <end position="888"/>
    </location>
</feature>
<evidence type="ECO:0000313" key="4">
    <source>
        <dbReference type="Proteomes" id="UP000008549"/>
    </source>
</evidence>
<dbReference type="STRING" id="6238.A8X5Y7"/>
<feature type="region of interest" description="Disordered" evidence="1">
    <location>
        <begin position="864"/>
        <end position="888"/>
    </location>
</feature>
<feature type="region of interest" description="Disordered" evidence="1">
    <location>
        <begin position="537"/>
        <end position="577"/>
    </location>
</feature>
<evidence type="ECO:0000256" key="1">
    <source>
        <dbReference type="SAM" id="MobiDB-lite"/>
    </source>
</evidence>
<keyword evidence="4" id="KW-1185">Reference proteome</keyword>
<dbReference type="HOGENOM" id="CLU_341710_0_0_1"/>
<dbReference type="AlphaFoldDB" id="A8X5Y7"/>
<feature type="signal peptide" evidence="2">
    <location>
        <begin position="1"/>
        <end position="18"/>
    </location>
</feature>
<feature type="region of interest" description="Disordered" evidence="1">
    <location>
        <begin position="688"/>
        <end position="725"/>
    </location>
</feature>